<evidence type="ECO:0000313" key="2">
    <source>
        <dbReference type="EMBL" id="CUH92764.1"/>
    </source>
</evidence>
<dbReference type="Proteomes" id="UP000196053">
    <property type="component" value="Chromosome I"/>
</dbReference>
<reference evidence="3" key="1">
    <citation type="submission" date="2015-09" db="EMBL/GenBank/DDBJ databases">
        <authorList>
            <person name="Wibberg D."/>
        </authorList>
    </citation>
    <scope>NUCLEOTIDE SEQUENCE [LARGE SCALE GENOMIC DNA]</scope>
    <source>
        <strain evidence="3">SD1D</strain>
    </source>
</reference>
<evidence type="ECO:0000256" key="1">
    <source>
        <dbReference type="SAM" id="SignalP"/>
    </source>
</evidence>
<dbReference type="AlphaFoldDB" id="A0A0K8J5Y0"/>
<dbReference type="EMBL" id="LN879430">
    <property type="protein sequence ID" value="CUH92764.1"/>
    <property type="molecule type" value="Genomic_DNA"/>
</dbReference>
<accession>A0A0K8J5Y0</accession>
<proteinExistence type="predicted"/>
<organism evidence="2 3">
    <name type="scientific">Herbinix luporum</name>
    <dbReference type="NCBI Taxonomy" id="1679721"/>
    <lineage>
        <taxon>Bacteria</taxon>
        <taxon>Bacillati</taxon>
        <taxon>Bacillota</taxon>
        <taxon>Clostridia</taxon>
        <taxon>Lachnospirales</taxon>
        <taxon>Lachnospiraceae</taxon>
        <taxon>Herbinix</taxon>
    </lineage>
</organism>
<dbReference type="RefSeq" id="WP_058258103.1">
    <property type="nucleotide sequence ID" value="NZ_DUPS01000027.1"/>
</dbReference>
<name>A0A0K8J5Y0_9FIRM</name>
<dbReference type="PROSITE" id="PS51257">
    <property type="entry name" value="PROKAR_LIPOPROTEIN"/>
    <property type="match status" value="1"/>
</dbReference>
<keyword evidence="3" id="KW-1185">Reference proteome</keyword>
<sequence>MQMKKRMNIALSIMVLTIILGACGKKNNIDNNKALIESENSIEENDTLTEKENNNSTQEKLIQNKTAGYQGQQLLRVDFKAKTHVEIVDKESYYSSMEDKGEFTKSSNIPSQLCDIILEAMESGTEIETFTPLEVGTEISQEEFCTNTGITPENMETVAALKVDVDNDGIEDLIGQYFYGGTGGFSSMMLYKGSVEGQYILSNSFECFLQNFSVIKYQDKNYLLMEEFDYYTKYYNGYSLYLYEEGKLADGKLFSFVIDDYDMDIVYEDKSFEAIDTVKKTLCNSNLSDILYSNDGVIIGTGETLYEDSDYAYSADINNDGNEDYYNKNMWYPSNMGTVMSCIYDFKDSIILEDLCRNLTDEIGNGRLYTFWLDEVNGNNLLYLYFGDNLDYSLYGFLISQYK</sequence>
<gene>
    <name evidence="2" type="ORF">SD1D_1218</name>
</gene>
<evidence type="ECO:0000313" key="3">
    <source>
        <dbReference type="Proteomes" id="UP000196053"/>
    </source>
</evidence>
<dbReference type="KEGG" id="hsd:SD1D_1218"/>
<protein>
    <submittedName>
        <fullName evidence="2">Putative secreted protein</fullName>
    </submittedName>
</protein>
<feature type="signal peptide" evidence="1">
    <location>
        <begin position="1"/>
        <end position="24"/>
    </location>
</feature>
<feature type="chain" id="PRO_5005509400" evidence="1">
    <location>
        <begin position="25"/>
        <end position="403"/>
    </location>
</feature>
<keyword evidence="1" id="KW-0732">Signal</keyword>
<dbReference type="OrthoDB" id="1987793at2"/>